<dbReference type="InterPro" id="IPR038417">
    <property type="entry name" value="Alpga-gal_N_sf"/>
</dbReference>
<evidence type="ECO:0000313" key="4">
    <source>
        <dbReference type="Proteomes" id="UP000092573"/>
    </source>
</evidence>
<sequence length="738" mass="83686">MPIHQDIPSLSSPGLLFFSENGLALQLEITDSKDVRLLHFGRLPAAPDTSAEDEDLARSNGQPAVHSEQLLLYERLSDVQKPFCRLLELQLTGEDRAEYHGRTHRASYPGLRMEYASHADYRNKQGRKLEFVLLDPVTELRATQHFQFLDGVSHVVRCWTELQNEGKDAVSVEYISSFAFSGLDQEGTAARDDKMCLTLAYNGWQSELQWRTYTLPELGMPQMTDRSSKRITGSNTGSWSAAELIPMAVLQNTDSHTAYFWQIEHNGSWHWELFEQGNLLSLLAGGPNEHDNHWWKKLEPGESFASVVVAAGSVCGGFEEAAQRLTEYRRRIRRPNEDNRLLPVIFNDYMNCLWGKPTTEQLLPLIDSAAETGCEVFCIDAGWYADGLWWDEVGEWLPSRERFPEGLPFVLKKIRDKGMVPGLWLELEVMGINSLKLADTDDSWFFMRHGKRVKDRSRYQLDYRNPEVRAYADRVISRLVEEYGVGYIKMDYNINSGVGTELEADSFGDGLLAHNRAYLAWLDGVFAKYPDLIIENCSSGGMRMDYAMLSRHSIQSTSDQENYLNYALIAAGCPGALTPEQAAVWSYPLREGDDEEVIFNMVNAMLLRIHQSGHLAELSPERRTLVQEGIDYYKKIRGFIPEALPFWPLGLPDPGAAYASLGLKAGDRMFIAVWQLKDTEEACLLSLPGLYGQDVQLFKCAYPKQAADTVYTWDHEWNRFMVQLPGAGTARLFEFVTG</sequence>
<evidence type="ECO:0000256" key="1">
    <source>
        <dbReference type="ARBA" id="ARBA00022801"/>
    </source>
</evidence>
<dbReference type="STRING" id="1462996.AWM70_05895"/>
<gene>
    <name evidence="3" type="ORF">AWM70_05895</name>
</gene>
<dbReference type="OrthoDB" id="9758822at2"/>
<dbReference type="SUPFAM" id="SSF51445">
    <property type="entry name" value="(Trans)glycosidases"/>
    <property type="match status" value="1"/>
</dbReference>
<dbReference type="PANTHER" id="PTHR43053:SF3">
    <property type="entry name" value="ALPHA-GALACTOSIDASE C-RELATED"/>
    <property type="match status" value="1"/>
</dbReference>
<keyword evidence="2" id="KW-0326">Glycosidase</keyword>
<dbReference type="GO" id="GO:0004557">
    <property type="term" value="F:alpha-galactosidase activity"/>
    <property type="evidence" value="ECO:0007669"/>
    <property type="project" value="InterPro"/>
</dbReference>
<protein>
    <submittedName>
        <fullName evidence="3">Alpha-galactosidase</fullName>
    </submittedName>
</protein>
<dbReference type="PRINTS" id="PR00743">
    <property type="entry name" value="GLHYDRLASE36"/>
</dbReference>
<keyword evidence="4" id="KW-1185">Reference proteome</keyword>
<dbReference type="InterPro" id="IPR013785">
    <property type="entry name" value="Aldolase_TIM"/>
</dbReference>
<name>A0A1B1MYB1_9BACL</name>
<accession>A0A1B1MYB1</accession>
<evidence type="ECO:0000256" key="2">
    <source>
        <dbReference type="ARBA" id="ARBA00023295"/>
    </source>
</evidence>
<evidence type="ECO:0000313" key="3">
    <source>
        <dbReference type="EMBL" id="ANS74170.1"/>
    </source>
</evidence>
<dbReference type="PANTHER" id="PTHR43053">
    <property type="entry name" value="GLYCOSIDASE FAMILY 31"/>
    <property type="match status" value="1"/>
</dbReference>
<reference evidence="3 4" key="1">
    <citation type="submission" date="2016-01" db="EMBL/GenBank/DDBJ databases">
        <title>Complete Genome Sequence of Paenibacillus yonginensis DCY84, a novel Plant Growth-Promoting Bacteria with Elicitation of Induced Systemic Resistance.</title>
        <authorList>
            <person name="Kim Y.J."/>
            <person name="Yang D.C."/>
            <person name="Sukweenadhi J."/>
        </authorList>
    </citation>
    <scope>NUCLEOTIDE SEQUENCE [LARGE SCALE GENOMIC DNA]</scope>
    <source>
        <strain evidence="3 4">DCY84</strain>
    </source>
</reference>
<dbReference type="GO" id="GO:0016052">
    <property type="term" value="P:carbohydrate catabolic process"/>
    <property type="evidence" value="ECO:0007669"/>
    <property type="project" value="InterPro"/>
</dbReference>
<dbReference type="Pfam" id="PF02065">
    <property type="entry name" value="Melibiase"/>
    <property type="match status" value="1"/>
</dbReference>
<organism evidence="3 4">
    <name type="scientific">Paenibacillus yonginensis</name>
    <dbReference type="NCBI Taxonomy" id="1462996"/>
    <lineage>
        <taxon>Bacteria</taxon>
        <taxon>Bacillati</taxon>
        <taxon>Bacillota</taxon>
        <taxon>Bacilli</taxon>
        <taxon>Bacillales</taxon>
        <taxon>Paenibacillaceae</taxon>
        <taxon>Paenibacillus</taxon>
    </lineage>
</organism>
<keyword evidence="1" id="KW-0378">Hydrolase</keyword>
<dbReference type="CDD" id="cd14791">
    <property type="entry name" value="GH36"/>
    <property type="match status" value="1"/>
</dbReference>
<dbReference type="InterPro" id="IPR050985">
    <property type="entry name" value="Alpha-glycosidase_related"/>
</dbReference>
<dbReference type="EMBL" id="CP014167">
    <property type="protein sequence ID" value="ANS74170.1"/>
    <property type="molecule type" value="Genomic_DNA"/>
</dbReference>
<dbReference type="KEGG" id="pyg:AWM70_05895"/>
<dbReference type="Proteomes" id="UP000092573">
    <property type="component" value="Chromosome"/>
</dbReference>
<proteinExistence type="predicted"/>
<dbReference type="Gene3D" id="2.70.98.60">
    <property type="entry name" value="alpha-galactosidase from lactobacil brevis"/>
    <property type="match status" value="1"/>
</dbReference>
<dbReference type="RefSeq" id="WP_068694773.1">
    <property type="nucleotide sequence ID" value="NZ_CP014167.1"/>
</dbReference>
<dbReference type="InterPro" id="IPR017853">
    <property type="entry name" value="GH"/>
</dbReference>
<dbReference type="AlphaFoldDB" id="A0A1B1MYB1"/>
<dbReference type="InterPro" id="IPR002252">
    <property type="entry name" value="Glyco_hydro_36"/>
</dbReference>
<dbReference type="Gene3D" id="3.20.20.70">
    <property type="entry name" value="Aldolase class I"/>
    <property type="match status" value="1"/>
</dbReference>